<accession>A0A1Y2DAV1</accession>
<evidence type="ECO:0000313" key="3">
    <source>
        <dbReference type="Proteomes" id="UP000193689"/>
    </source>
</evidence>
<dbReference type="AlphaFoldDB" id="A0A1Y2DAV1"/>
<dbReference type="RefSeq" id="XP_040710120.1">
    <property type="nucleotide sequence ID" value="XM_040864554.1"/>
</dbReference>
<protein>
    <submittedName>
        <fullName evidence="2">Uncharacterized protein</fullName>
    </submittedName>
</protein>
<dbReference type="Proteomes" id="UP000193689">
    <property type="component" value="Unassembled WGS sequence"/>
</dbReference>
<dbReference type="GeneID" id="63780766"/>
<keyword evidence="3" id="KW-1185">Reference proteome</keyword>
<evidence type="ECO:0000256" key="1">
    <source>
        <dbReference type="SAM" id="SignalP"/>
    </source>
</evidence>
<organism evidence="2 3">
    <name type="scientific">Pseudomassariella vexata</name>
    <dbReference type="NCBI Taxonomy" id="1141098"/>
    <lineage>
        <taxon>Eukaryota</taxon>
        <taxon>Fungi</taxon>
        <taxon>Dikarya</taxon>
        <taxon>Ascomycota</taxon>
        <taxon>Pezizomycotina</taxon>
        <taxon>Sordariomycetes</taxon>
        <taxon>Xylariomycetidae</taxon>
        <taxon>Amphisphaeriales</taxon>
        <taxon>Pseudomassariaceae</taxon>
        <taxon>Pseudomassariella</taxon>
    </lineage>
</organism>
<reference evidence="2 3" key="1">
    <citation type="submission" date="2016-07" db="EMBL/GenBank/DDBJ databases">
        <title>Pervasive Adenine N6-methylation of Active Genes in Fungi.</title>
        <authorList>
            <consortium name="DOE Joint Genome Institute"/>
            <person name="Mondo S.J."/>
            <person name="Dannebaum R.O."/>
            <person name="Kuo R.C."/>
            <person name="Labutti K."/>
            <person name="Haridas S."/>
            <person name="Kuo A."/>
            <person name="Salamov A."/>
            <person name="Ahrendt S.R."/>
            <person name="Lipzen A."/>
            <person name="Sullivan W."/>
            <person name="Andreopoulos W.B."/>
            <person name="Clum A."/>
            <person name="Lindquist E."/>
            <person name="Daum C."/>
            <person name="Ramamoorthy G.K."/>
            <person name="Gryganskyi A."/>
            <person name="Culley D."/>
            <person name="Magnuson J.K."/>
            <person name="James T.Y."/>
            <person name="O'Malley M.A."/>
            <person name="Stajich J.E."/>
            <person name="Spatafora J.W."/>
            <person name="Visel A."/>
            <person name="Grigoriev I.V."/>
        </authorList>
    </citation>
    <scope>NUCLEOTIDE SEQUENCE [LARGE SCALE GENOMIC DNA]</scope>
    <source>
        <strain evidence="2 3">CBS 129021</strain>
    </source>
</reference>
<feature type="chain" id="PRO_5013050600" evidence="1">
    <location>
        <begin position="23"/>
        <end position="232"/>
    </location>
</feature>
<dbReference type="EMBL" id="MCFJ01000023">
    <property type="protein sequence ID" value="ORY56403.1"/>
    <property type="molecule type" value="Genomic_DNA"/>
</dbReference>
<name>A0A1Y2DAV1_9PEZI</name>
<evidence type="ECO:0000313" key="2">
    <source>
        <dbReference type="EMBL" id="ORY56403.1"/>
    </source>
</evidence>
<dbReference type="OrthoDB" id="5389061at2759"/>
<keyword evidence="1" id="KW-0732">Signal</keyword>
<sequence length="232" mass="24868">MHFLKSLTTLFAGAALMGVASAAAVNTKISARDSPFSDLGLDSDFWGTMDNYCRGTASSKRVVSSLQARATAPNGYDVVSPGKYQGSFQVITNGGAWTDFLVTCYGVVIVGDTTNAVAKNKFLAHFYAVDSFMDDLWSELSGEVGKQDLTNMKAWVSLPDISTAPPDLNRDNMQTVENKMKDLLKGLTGQAPTARYHSMSDASDRVGDIGTMQLNYADSTVKIDGQDVAFGS</sequence>
<gene>
    <name evidence="2" type="ORF">BCR38DRAFT_490700</name>
</gene>
<proteinExistence type="predicted"/>
<feature type="signal peptide" evidence="1">
    <location>
        <begin position="1"/>
        <end position="22"/>
    </location>
</feature>
<dbReference type="InParanoid" id="A0A1Y2DAV1"/>
<comment type="caution">
    <text evidence="2">The sequence shown here is derived from an EMBL/GenBank/DDBJ whole genome shotgun (WGS) entry which is preliminary data.</text>
</comment>